<sequence length="53" mass="5926">MSPSLFSPDKQTSPIVSARSTRIQRIKDRLVQLQQEYHAGILGGEETDGEVVR</sequence>
<dbReference type="GeneID" id="9044373"/>
<dbReference type="RefSeq" id="XP_002766337.1">
    <property type="nucleotide sequence ID" value="XM_002766291.1"/>
</dbReference>
<keyword evidence="3" id="KW-1185">Reference proteome</keyword>
<dbReference type="EMBL" id="GG682843">
    <property type="protein sequence ID" value="EER02727.1"/>
    <property type="molecule type" value="Genomic_DNA"/>
</dbReference>
<organism evidence="3">
    <name type="scientific">Perkinsus marinus (strain ATCC 50983 / TXsc)</name>
    <dbReference type="NCBI Taxonomy" id="423536"/>
    <lineage>
        <taxon>Eukaryota</taxon>
        <taxon>Sar</taxon>
        <taxon>Alveolata</taxon>
        <taxon>Perkinsozoa</taxon>
        <taxon>Perkinsea</taxon>
        <taxon>Perkinsida</taxon>
        <taxon>Perkinsidae</taxon>
        <taxon>Perkinsus</taxon>
    </lineage>
</organism>
<evidence type="ECO:0000313" key="1">
    <source>
        <dbReference type="EMBL" id="EEQ99054.1"/>
    </source>
</evidence>
<dbReference type="Proteomes" id="UP000007800">
    <property type="component" value="Unassembled WGS sequence"/>
</dbReference>
<dbReference type="RefSeq" id="XP_002770911.1">
    <property type="nucleotide sequence ID" value="XM_002770865.1"/>
</dbReference>
<dbReference type="AlphaFoldDB" id="C5LKL6"/>
<accession>C5LKL6</accession>
<dbReference type="EMBL" id="GG686054">
    <property type="protein sequence ID" value="EEQ99054.1"/>
    <property type="molecule type" value="Genomic_DNA"/>
</dbReference>
<evidence type="ECO:0000313" key="3">
    <source>
        <dbReference type="Proteomes" id="UP000007800"/>
    </source>
</evidence>
<reference evidence="2 3" key="1">
    <citation type="submission" date="2008-07" db="EMBL/GenBank/DDBJ databases">
        <authorList>
            <person name="El-Sayed N."/>
            <person name="Caler E."/>
            <person name="Inman J."/>
            <person name="Amedeo P."/>
            <person name="Hass B."/>
            <person name="Wortman J."/>
        </authorList>
    </citation>
    <scope>NUCLEOTIDE SEQUENCE [LARGE SCALE GENOMIC DNA]</scope>
    <source>
        <strain evidence="2">ATCC 50983</strain>
        <strain evidence="3">ATCC 50983 / TXsc</strain>
    </source>
</reference>
<protein>
    <submittedName>
        <fullName evidence="2">Uncharacterized protein</fullName>
    </submittedName>
</protein>
<evidence type="ECO:0000313" key="2">
    <source>
        <dbReference type="EMBL" id="EER02727.1"/>
    </source>
</evidence>
<gene>
    <name evidence="2" type="ORF">Pmar_PMAR005668</name>
    <name evidence="1" type="ORF">Pmar_PMAR015170</name>
</gene>
<proteinExistence type="predicted"/>
<dbReference type="GeneID" id="9048266"/>
<name>C5LKL6_PERM5</name>